<dbReference type="EMBL" id="JABAIL010000005">
    <property type="protein sequence ID" value="NLR92918.1"/>
    <property type="molecule type" value="Genomic_DNA"/>
</dbReference>
<name>A0A7X8SMI5_9BACT</name>
<dbReference type="Gene3D" id="2.60.120.1350">
    <property type="entry name" value="Protein of unknown function DUF4465"/>
    <property type="match status" value="1"/>
</dbReference>
<organism evidence="1 2">
    <name type="scientific">Flammeovirga agarivorans</name>
    <dbReference type="NCBI Taxonomy" id="2726742"/>
    <lineage>
        <taxon>Bacteria</taxon>
        <taxon>Pseudomonadati</taxon>
        <taxon>Bacteroidota</taxon>
        <taxon>Cytophagia</taxon>
        <taxon>Cytophagales</taxon>
        <taxon>Flammeovirgaceae</taxon>
        <taxon>Flammeovirga</taxon>
    </lineage>
</organism>
<dbReference type="RefSeq" id="WP_168883632.1">
    <property type="nucleotide sequence ID" value="NZ_JABAIL010000005.1"/>
</dbReference>
<comment type="caution">
    <text evidence="1">The sequence shown here is derived from an EMBL/GenBank/DDBJ whole genome shotgun (WGS) entry which is preliminary data.</text>
</comment>
<dbReference type="InterPro" id="IPR027828">
    <property type="entry name" value="DUF4465"/>
</dbReference>
<dbReference type="PROSITE" id="PS51257">
    <property type="entry name" value="PROKAR_LIPOPROTEIN"/>
    <property type="match status" value="1"/>
</dbReference>
<gene>
    <name evidence="1" type="ORF">HGP29_17020</name>
</gene>
<dbReference type="Proteomes" id="UP000585050">
    <property type="component" value="Unassembled WGS sequence"/>
</dbReference>
<evidence type="ECO:0000313" key="1">
    <source>
        <dbReference type="EMBL" id="NLR92918.1"/>
    </source>
</evidence>
<proteinExistence type="predicted"/>
<evidence type="ECO:0000313" key="2">
    <source>
        <dbReference type="Proteomes" id="UP000585050"/>
    </source>
</evidence>
<dbReference type="Pfam" id="PF14717">
    <property type="entry name" value="DUF4465"/>
    <property type="match status" value="1"/>
</dbReference>
<keyword evidence="2" id="KW-1185">Reference proteome</keyword>
<protein>
    <submittedName>
        <fullName evidence="1">DUF4465 domain-containing protein</fullName>
    </submittedName>
</protein>
<reference evidence="1 2" key="1">
    <citation type="submission" date="2020-04" db="EMBL/GenBank/DDBJ databases">
        <title>Flammeovirga sp. SR4, a novel species isolated from seawater.</title>
        <authorList>
            <person name="Wang X."/>
        </authorList>
    </citation>
    <scope>NUCLEOTIDE SEQUENCE [LARGE SCALE GENOMIC DNA]</scope>
    <source>
        <strain evidence="1 2">SR4</strain>
    </source>
</reference>
<accession>A0A7X8SMI5</accession>
<dbReference type="AlphaFoldDB" id="A0A7X8SMI5"/>
<sequence length="343" mass="38015">MKYCKYILFILPFVISACSTEAIQAPRLEVAIVSPVVNPTTAQALILKDQEFVFEARERGANPDTYKWEVNGEVISNQLSTEPVSYATEGARTAKFSASNESYDASAEITVYVVERVATFEDLTLEENTYWVGDGTSGTQSTFTTGNITFQNTSPTESDDFYDFGYSNIIDEESESYEKYGAYLLTNKINTYGLARSDTQGKITLKFDAAYSPLGVSIANSPLVVNSANGDYDPEEPTEDDLLLKFGSGDYYDVEIRAVNEDGTVTEEFVSIRLISATATTITSQSVWENIELSTFGLVHGLEFRINTSKKDSETSDIYMPTRFCFDNLILINDNGDNVTLNN</sequence>